<name>A0A9D2CY37_9FIRM</name>
<protein>
    <submittedName>
        <fullName evidence="1">Uncharacterized protein</fullName>
    </submittedName>
</protein>
<dbReference type="AlphaFoldDB" id="A0A9D2CY37"/>
<gene>
    <name evidence="1" type="ORF">H9727_00990</name>
</gene>
<accession>A0A9D2CY37</accession>
<dbReference type="InterPro" id="IPR032427">
    <property type="entry name" value="P22_portal"/>
</dbReference>
<evidence type="ECO:0000313" key="1">
    <source>
        <dbReference type="EMBL" id="HIZ02843.1"/>
    </source>
</evidence>
<proteinExistence type="predicted"/>
<reference evidence="1" key="1">
    <citation type="journal article" date="2021" name="PeerJ">
        <title>Extensive microbial diversity within the chicken gut microbiome revealed by metagenomics and culture.</title>
        <authorList>
            <person name="Gilroy R."/>
            <person name="Ravi A."/>
            <person name="Getino M."/>
            <person name="Pursley I."/>
            <person name="Horton D.L."/>
            <person name="Alikhan N.F."/>
            <person name="Baker D."/>
            <person name="Gharbi K."/>
            <person name="Hall N."/>
            <person name="Watson M."/>
            <person name="Adriaenssens E.M."/>
            <person name="Foster-Nyarko E."/>
            <person name="Jarju S."/>
            <person name="Secka A."/>
            <person name="Antonio M."/>
            <person name="Oren A."/>
            <person name="Chaudhuri R.R."/>
            <person name="La Ragione R."/>
            <person name="Hildebrand F."/>
            <person name="Pallen M.J."/>
        </authorList>
    </citation>
    <scope>NUCLEOTIDE SEQUENCE</scope>
    <source>
        <strain evidence="1">CHK187-5294</strain>
    </source>
</reference>
<dbReference type="EMBL" id="DXCL01000006">
    <property type="protein sequence ID" value="HIZ02843.1"/>
    <property type="molecule type" value="Genomic_DNA"/>
</dbReference>
<reference evidence="1" key="2">
    <citation type="submission" date="2021-04" db="EMBL/GenBank/DDBJ databases">
        <authorList>
            <person name="Gilroy R."/>
        </authorList>
    </citation>
    <scope>NUCLEOTIDE SEQUENCE</scope>
    <source>
        <strain evidence="1">CHK187-5294</strain>
    </source>
</reference>
<evidence type="ECO:0000313" key="2">
    <source>
        <dbReference type="Proteomes" id="UP000824132"/>
    </source>
</evidence>
<dbReference type="Pfam" id="PF16510">
    <property type="entry name" value="P22_portal"/>
    <property type="match status" value="1"/>
</dbReference>
<sequence length="631" mass="68838">MKDRQEGALSGAQNRAAERIVREVKEDFSKRQAERRLIERGWELSMNFLAGNQYCGINPAGELEEEEPRYAWQYRRVFNHIAPVVDTRCAKLASMRPALTVRAASDQESDLRTAKISANVLKAVCEENGFDGVIDKATVWSETCGTAFYKVLWDGGAGRKIGERGGENVYEGGVRIAAVSPFEIYPENLGAEGIEEQESIVHARAMHVSEIERLYGVRLAGREIRGSSFAPVSASVHFAGGAGMRAENVIKDAELVIERYERPSKGLPEGRLTVVAGDALVYDGPLPYKNGAGGARAFPFVKQCAIELSGSFFGGSIVDRLIPVQRAYNAVKNRKHEFLNRLTMGVLAVEDGSVDTEELVEEGLAPGKVLVYRQGSAAPQMLGADALPSDFCEEEEKLLDEFTLVSGVSEISSSSANGTRITSATGLQLLIDLDDTRLAVTRGSIARAVKEAGRQALRLMREFAGAGRLMRMTGEGGKVEMFYFASSDISSDDVVFEAESANANTPAENRSLLYEIYNMGLLSGEDGKVSSDTKRRVLNALGFGGLQNARGLEQLHCDKAAEENLRLAKEDVAADGYDDHALHIAEHIRYLLSGEFKKCGAGAKERFERHISLHREALAAAETADKKDKEN</sequence>
<dbReference type="Proteomes" id="UP000824132">
    <property type="component" value="Unassembled WGS sequence"/>
</dbReference>
<organism evidence="1 2">
    <name type="scientific">Candidatus Borkfalkia avistercoris</name>
    <dbReference type="NCBI Taxonomy" id="2838504"/>
    <lineage>
        <taxon>Bacteria</taxon>
        <taxon>Bacillati</taxon>
        <taxon>Bacillota</taxon>
        <taxon>Clostridia</taxon>
        <taxon>Christensenellales</taxon>
        <taxon>Christensenellaceae</taxon>
        <taxon>Candidatus Borkfalkia</taxon>
    </lineage>
</organism>
<comment type="caution">
    <text evidence="1">The sequence shown here is derived from an EMBL/GenBank/DDBJ whole genome shotgun (WGS) entry which is preliminary data.</text>
</comment>